<evidence type="ECO:0000256" key="4">
    <source>
        <dbReference type="ARBA" id="ARBA00022989"/>
    </source>
</evidence>
<gene>
    <name evidence="8" type="ORF">G6048_33035</name>
</gene>
<dbReference type="PANTHER" id="PTHR42718">
    <property type="entry name" value="MAJOR FACILITATOR SUPERFAMILY MULTIDRUG TRANSPORTER MFSC"/>
    <property type="match status" value="1"/>
</dbReference>
<feature type="transmembrane region" description="Helical" evidence="7">
    <location>
        <begin position="147"/>
        <end position="166"/>
    </location>
</feature>
<protein>
    <submittedName>
        <fullName evidence="8">Multidrug efflux MFS transporter</fullName>
    </submittedName>
</protein>
<feature type="transmembrane region" description="Helical" evidence="7">
    <location>
        <begin position="277"/>
        <end position="303"/>
    </location>
</feature>
<organism evidence="8 9">
    <name type="scientific">Streptomyces ureilyticus</name>
    <dbReference type="NCBI Taxonomy" id="1775131"/>
    <lineage>
        <taxon>Bacteria</taxon>
        <taxon>Bacillati</taxon>
        <taxon>Actinomycetota</taxon>
        <taxon>Actinomycetes</taxon>
        <taxon>Kitasatosporales</taxon>
        <taxon>Streptomycetaceae</taxon>
        <taxon>Streptomyces</taxon>
    </lineage>
</organism>
<reference evidence="8 9" key="1">
    <citation type="submission" date="2020-02" db="EMBL/GenBank/DDBJ databases">
        <title>Whole-genome analyses of novel actinobacteria.</title>
        <authorList>
            <person name="Sahin N."/>
            <person name="Tokatli A."/>
        </authorList>
    </citation>
    <scope>NUCLEOTIDE SEQUENCE [LARGE SCALE GENOMIC DNA]</scope>
    <source>
        <strain evidence="8 9">YC419</strain>
    </source>
</reference>
<evidence type="ECO:0000256" key="3">
    <source>
        <dbReference type="ARBA" id="ARBA00022692"/>
    </source>
</evidence>
<evidence type="ECO:0000313" key="9">
    <source>
        <dbReference type="Proteomes" id="UP001518140"/>
    </source>
</evidence>
<evidence type="ECO:0000256" key="2">
    <source>
        <dbReference type="ARBA" id="ARBA00022448"/>
    </source>
</evidence>
<keyword evidence="9" id="KW-1185">Reference proteome</keyword>
<proteinExistence type="predicted"/>
<dbReference type="SUPFAM" id="SSF103473">
    <property type="entry name" value="MFS general substrate transporter"/>
    <property type="match status" value="1"/>
</dbReference>
<name>A0ABX0E1L0_9ACTN</name>
<keyword evidence="2" id="KW-0813">Transport</keyword>
<dbReference type="InterPro" id="IPR011701">
    <property type="entry name" value="MFS"/>
</dbReference>
<evidence type="ECO:0000256" key="7">
    <source>
        <dbReference type="SAM" id="Phobius"/>
    </source>
</evidence>
<feature type="transmembrane region" description="Helical" evidence="7">
    <location>
        <begin position="219"/>
        <end position="240"/>
    </location>
</feature>
<keyword evidence="5 7" id="KW-0472">Membrane</keyword>
<keyword evidence="3 7" id="KW-0812">Transmembrane</keyword>
<comment type="caution">
    <text evidence="8">The sequence shown here is derived from an EMBL/GenBank/DDBJ whole genome shotgun (WGS) entry which is preliminary data.</text>
</comment>
<dbReference type="EMBL" id="JAAKZX010000142">
    <property type="protein sequence ID" value="NGO46745.1"/>
    <property type="molecule type" value="Genomic_DNA"/>
</dbReference>
<feature type="transmembrane region" description="Helical" evidence="7">
    <location>
        <begin position="252"/>
        <end position="271"/>
    </location>
</feature>
<feature type="transmembrane region" description="Helical" evidence="7">
    <location>
        <begin position="356"/>
        <end position="375"/>
    </location>
</feature>
<dbReference type="Gene3D" id="1.20.1250.20">
    <property type="entry name" value="MFS general substrate transporter like domains"/>
    <property type="match status" value="1"/>
</dbReference>
<evidence type="ECO:0000313" key="8">
    <source>
        <dbReference type="EMBL" id="NGO46745.1"/>
    </source>
</evidence>
<dbReference type="Proteomes" id="UP001518140">
    <property type="component" value="Unassembled WGS sequence"/>
</dbReference>
<comment type="subcellular location">
    <subcellularLocation>
        <location evidence="1">Membrane</location>
        <topology evidence="1">Multi-pass membrane protein</topology>
    </subcellularLocation>
</comment>
<sequence length="394" mass="41815">MANFRCGCACNWATHQWDFRALPEEGDGERVMTGSRPGRTLTADVTQPRTARNGFDVFRQEWETQTGAALPLPAFDVGETGDFRIDVQAANLHDAVIADVYSERFLGRPAAARACDDRVLVHLMRHGSWRYGLSQVEGAVGYADAKVLLPLIGGLVLIGGFTAWALTRTTTAAVLIDLRLFRYRAVSSSTTLLFLGGISLYGSMMLLPSYFQQVRGQDALGAGLLLIPQGAGALLARGLAGKYTDRFGPRGVALAAFAFLAATTVPFAFVTADTSEILLTAALFVRGIALGAAMIAPMGAAYVGLQHDEIPDAGIISRVTQQLGGSVGIAVLAVVLQHGTCDAHTPDALAQGFDQAFWWAVAFTALALPLCLLLPGHTQPVNPDRAESEAAVEA</sequence>
<evidence type="ECO:0000256" key="1">
    <source>
        <dbReference type="ARBA" id="ARBA00004141"/>
    </source>
</evidence>
<evidence type="ECO:0000256" key="6">
    <source>
        <dbReference type="ARBA" id="ARBA00023251"/>
    </source>
</evidence>
<feature type="transmembrane region" description="Helical" evidence="7">
    <location>
        <begin position="315"/>
        <end position="336"/>
    </location>
</feature>
<feature type="transmembrane region" description="Helical" evidence="7">
    <location>
        <begin position="186"/>
        <end position="207"/>
    </location>
</feature>
<dbReference type="Pfam" id="PF07690">
    <property type="entry name" value="MFS_1"/>
    <property type="match status" value="1"/>
</dbReference>
<keyword evidence="4 7" id="KW-1133">Transmembrane helix</keyword>
<evidence type="ECO:0000256" key="5">
    <source>
        <dbReference type="ARBA" id="ARBA00023136"/>
    </source>
</evidence>
<keyword evidence="6" id="KW-0046">Antibiotic resistance</keyword>
<dbReference type="InterPro" id="IPR036259">
    <property type="entry name" value="MFS_trans_sf"/>
</dbReference>
<accession>A0ABX0E1L0</accession>
<dbReference type="PANTHER" id="PTHR42718:SF9">
    <property type="entry name" value="MAJOR FACILITATOR SUPERFAMILY MULTIDRUG TRANSPORTER MFSC"/>
    <property type="match status" value="1"/>
</dbReference>